<feature type="transmembrane region" description="Helical" evidence="1">
    <location>
        <begin position="32"/>
        <end position="55"/>
    </location>
</feature>
<dbReference type="OMA" id="TTANDMI"/>
<protein>
    <submittedName>
        <fullName evidence="2">Uncharacterized protein</fullName>
    </submittedName>
</protein>
<gene>
    <name evidence="2" type="ORF">CONPUDRAFT_72131</name>
</gene>
<dbReference type="EMBL" id="JH711577">
    <property type="protein sequence ID" value="EIW81725.1"/>
    <property type="molecule type" value="Genomic_DNA"/>
</dbReference>
<evidence type="ECO:0000313" key="2">
    <source>
        <dbReference type="EMBL" id="EIW81725.1"/>
    </source>
</evidence>
<keyword evidence="1" id="KW-0812">Transmembrane</keyword>
<dbReference type="AlphaFoldDB" id="A0A5M3MSU9"/>
<dbReference type="OrthoDB" id="2905268at2759"/>
<feature type="transmembrane region" description="Helical" evidence="1">
    <location>
        <begin position="121"/>
        <end position="139"/>
    </location>
</feature>
<feature type="transmembrane region" description="Helical" evidence="1">
    <location>
        <begin position="204"/>
        <end position="227"/>
    </location>
</feature>
<dbReference type="RefSeq" id="XP_007767458.1">
    <property type="nucleotide sequence ID" value="XM_007769268.1"/>
</dbReference>
<keyword evidence="3" id="KW-1185">Reference proteome</keyword>
<feature type="transmembrane region" description="Helical" evidence="1">
    <location>
        <begin position="146"/>
        <end position="165"/>
    </location>
</feature>
<feature type="transmembrane region" description="Helical" evidence="1">
    <location>
        <begin position="67"/>
        <end position="85"/>
    </location>
</feature>
<evidence type="ECO:0000313" key="3">
    <source>
        <dbReference type="Proteomes" id="UP000053558"/>
    </source>
</evidence>
<dbReference type="KEGG" id="cput:CONPUDRAFT_72131"/>
<accession>A0A5M3MSU9</accession>
<sequence>MSLNQSWAPIDATSADVWGERALLDGSLLGSVAYGCLFTQGVHLTLFALCFNMLLSTRRKTTGDWFHLVYICVVFVLGTIGNALTSRWSEMGFIDNVNFPGGPNKFSEAENTNWVLVTSESVYVVNLWLADGLLLYRFFTIWRRNVYVTIIPVLAFCATVGESRFHPSFLTTANDMIVLGCLLINELPKPYPPYPLEFTIQLPVAFWSLSIAFNVLLTLAIIGRLLYMRWRIRSTAASVVLTPYVSISAMLIESAAVYTITGLVLVIGLGLVNNIQLLAQQVLGQTQGKAWSMGTYGSFDNPTGVLVAKDFSNGGGSTGGFSNELPPPFKVHDVREWSDSYTFASTNIIAPQMLQLAALEGYNVFTSFVRNVWVAIILVKYKTCAYIVGTNLLILNLITRSRAPTWGNTVY</sequence>
<comment type="caution">
    <text evidence="2">The sequence shown here is derived from an EMBL/GenBank/DDBJ whole genome shotgun (WGS) entry which is preliminary data.</text>
</comment>
<evidence type="ECO:0000256" key="1">
    <source>
        <dbReference type="SAM" id="Phobius"/>
    </source>
</evidence>
<keyword evidence="1" id="KW-1133">Transmembrane helix</keyword>
<reference evidence="3" key="1">
    <citation type="journal article" date="2012" name="Science">
        <title>The Paleozoic origin of enzymatic lignin decomposition reconstructed from 31 fungal genomes.</title>
        <authorList>
            <person name="Floudas D."/>
            <person name="Binder M."/>
            <person name="Riley R."/>
            <person name="Barry K."/>
            <person name="Blanchette R.A."/>
            <person name="Henrissat B."/>
            <person name="Martinez A.T."/>
            <person name="Otillar R."/>
            <person name="Spatafora J.W."/>
            <person name="Yadav J.S."/>
            <person name="Aerts A."/>
            <person name="Benoit I."/>
            <person name="Boyd A."/>
            <person name="Carlson A."/>
            <person name="Copeland A."/>
            <person name="Coutinho P.M."/>
            <person name="de Vries R.P."/>
            <person name="Ferreira P."/>
            <person name="Findley K."/>
            <person name="Foster B."/>
            <person name="Gaskell J."/>
            <person name="Glotzer D."/>
            <person name="Gorecki P."/>
            <person name="Heitman J."/>
            <person name="Hesse C."/>
            <person name="Hori C."/>
            <person name="Igarashi K."/>
            <person name="Jurgens J.A."/>
            <person name="Kallen N."/>
            <person name="Kersten P."/>
            <person name="Kohler A."/>
            <person name="Kuees U."/>
            <person name="Kumar T.K.A."/>
            <person name="Kuo A."/>
            <person name="LaButti K."/>
            <person name="Larrondo L.F."/>
            <person name="Lindquist E."/>
            <person name="Ling A."/>
            <person name="Lombard V."/>
            <person name="Lucas S."/>
            <person name="Lundell T."/>
            <person name="Martin R."/>
            <person name="McLaughlin D.J."/>
            <person name="Morgenstern I."/>
            <person name="Morin E."/>
            <person name="Murat C."/>
            <person name="Nagy L.G."/>
            <person name="Nolan M."/>
            <person name="Ohm R.A."/>
            <person name="Patyshakuliyeva A."/>
            <person name="Rokas A."/>
            <person name="Ruiz-Duenas F.J."/>
            <person name="Sabat G."/>
            <person name="Salamov A."/>
            <person name="Samejima M."/>
            <person name="Schmutz J."/>
            <person name="Slot J.C."/>
            <person name="St John F."/>
            <person name="Stenlid J."/>
            <person name="Sun H."/>
            <person name="Sun S."/>
            <person name="Syed K."/>
            <person name="Tsang A."/>
            <person name="Wiebenga A."/>
            <person name="Young D."/>
            <person name="Pisabarro A."/>
            <person name="Eastwood D.C."/>
            <person name="Martin F."/>
            <person name="Cullen D."/>
            <person name="Grigoriev I.V."/>
            <person name="Hibbett D.S."/>
        </authorList>
    </citation>
    <scope>NUCLEOTIDE SEQUENCE [LARGE SCALE GENOMIC DNA]</scope>
    <source>
        <strain evidence="3">RWD-64-598 SS2</strain>
    </source>
</reference>
<dbReference type="GeneID" id="19208995"/>
<feature type="transmembrane region" description="Helical" evidence="1">
    <location>
        <begin position="258"/>
        <end position="279"/>
    </location>
</feature>
<proteinExistence type="predicted"/>
<name>A0A5M3MSU9_CONPW</name>
<keyword evidence="1" id="KW-0472">Membrane</keyword>
<dbReference type="Proteomes" id="UP000053558">
    <property type="component" value="Unassembled WGS sequence"/>
</dbReference>
<organism evidence="2 3">
    <name type="scientific">Coniophora puteana (strain RWD-64-598)</name>
    <name type="common">Brown rot fungus</name>
    <dbReference type="NCBI Taxonomy" id="741705"/>
    <lineage>
        <taxon>Eukaryota</taxon>
        <taxon>Fungi</taxon>
        <taxon>Dikarya</taxon>
        <taxon>Basidiomycota</taxon>
        <taxon>Agaricomycotina</taxon>
        <taxon>Agaricomycetes</taxon>
        <taxon>Agaricomycetidae</taxon>
        <taxon>Boletales</taxon>
        <taxon>Coniophorineae</taxon>
        <taxon>Coniophoraceae</taxon>
        <taxon>Coniophora</taxon>
    </lineage>
</organism>